<evidence type="ECO:0000313" key="1">
    <source>
        <dbReference type="EMBL" id="CAH2104820.1"/>
    </source>
</evidence>
<comment type="caution">
    <text evidence="1">The sequence shown here is derived from an EMBL/GenBank/DDBJ whole genome shotgun (WGS) entry which is preliminary data.</text>
</comment>
<accession>A0AAU9V3N2</accession>
<dbReference type="Proteomes" id="UP001153954">
    <property type="component" value="Unassembled WGS sequence"/>
</dbReference>
<name>A0AAU9V3N2_EUPED</name>
<keyword evidence="2" id="KW-1185">Reference proteome</keyword>
<proteinExistence type="predicted"/>
<organism evidence="1 2">
    <name type="scientific">Euphydryas editha</name>
    <name type="common">Edith's checkerspot</name>
    <dbReference type="NCBI Taxonomy" id="104508"/>
    <lineage>
        <taxon>Eukaryota</taxon>
        <taxon>Metazoa</taxon>
        <taxon>Ecdysozoa</taxon>
        <taxon>Arthropoda</taxon>
        <taxon>Hexapoda</taxon>
        <taxon>Insecta</taxon>
        <taxon>Pterygota</taxon>
        <taxon>Neoptera</taxon>
        <taxon>Endopterygota</taxon>
        <taxon>Lepidoptera</taxon>
        <taxon>Glossata</taxon>
        <taxon>Ditrysia</taxon>
        <taxon>Papilionoidea</taxon>
        <taxon>Nymphalidae</taxon>
        <taxon>Nymphalinae</taxon>
        <taxon>Euphydryas</taxon>
    </lineage>
</organism>
<evidence type="ECO:0000313" key="2">
    <source>
        <dbReference type="Proteomes" id="UP001153954"/>
    </source>
</evidence>
<protein>
    <submittedName>
        <fullName evidence="1">Uncharacterized protein</fullName>
    </submittedName>
</protein>
<gene>
    <name evidence="1" type="ORF">EEDITHA_LOCUS19155</name>
</gene>
<sequence>MCFVRPLSEAFASFEYGIMGPEQNGLNCKCADVFIAGPETNERARDGPASLWELIEVATKSAPAPSN</sequence>
<dbReference type="AlphaFoldDB" id="A0AAU9V3N2"/>
<dbReference type="EMBL" id="CAKOGL010000027">
    <property type="protein sequence ID" value="CAH2104820.1"/>
    <property type="molecule type" value="Genomic_DNA"/>
</dbReference>
<reference evidence="1" key="1">
    <citation type="submission" date="2022-03" db="EMBL/GenBank/DDBJ databases">
        <authorList>
            <person name="Tunstrom K."/>
        </authorList>
    </citation>
    <scope>NUCLEOTIDE SEQUENCE</scope>
</reference>